<dbReference type="EMBL" id="JH159156">
    <property type="protein sequence ID" value="EGZ13783.1"/>
    <property type="molecule type" value="Genomic_DNA"/>
</dbReference>
<gene>
    <name evidence="3" type="ORF">PHYSODRAFT_511111</name>
</gene>
<keyword evidence="2" id="KW-0812">Transmembrane</keyword>
<feature type="region of interest" description="Disordered" evidence="1">
    <location>
        <begin position="623"/>
        <end position="643"/>
    </location>
</feature>
<dbReference type="GeneID" id="20659200"/>
<accession>G4ZR98</accession>
<reference evidence="3 4" key="1">
    <citation type="journal article" date="2006" name="Science">
        <title>Phytophthora genome sequences uncover evolutionary origins and mechanisms of pathogenesis.</title>
        <authorList>
            <person name="Tyler B.M."/>
            <person name="Tripathy S."/>
            <person name="Zhang X."/>
            <person name="Dehal P."/>
            <person name="Jiang R.H."/>
            <person name="Aerts A."/>
            <person name="Arredondo F.D."/>
            <person name="Baxter L."/>
            <person name="Bensasson D."/>
            <person name="Beynon J.L."/>
            <person name="Chapman J."/>
            <person name="Damasceno C.M."/>
            <person name="Dorrance A.E."/>
            <person name="Dou D."/>
            <person name="Dickerman A.W."/>
            <person name="Dubchak I.L."/>
            <person name="Garbelotto M."/>
            <person name="Gijzen M."/>
            <person name="Gordon S.G."/>
            <person name="Govers F."/>
            <person name="Grunwald N.J."/>
            <person name="Huang W."/>
            <person name="Ivors K.L."/>
            <person name="Jones R.W."/>
            <person name="Kamoun S."/>
            <person name="Krampis K."/>
            <person name="Lamour K.H."/>
            <person name="Lee M.K."/>
            <person name="McDonald W.H."/>
            <person name="Medina M."/>
            <person name="Meijer H.J."/>
            <person name="Nordberg E.K."/>
            <person name="Maclean D.J."/>
            <person name="Ospina-Giraldo M.D."/>
            <person name="Morris P.F."/>
            <person name="Phuntumart V."/>
            <person name="Putnam N.H."/>
            <person name="Rash S."/>
            <person name="Rose J.K."/>
            <person name="Sakihama Y."/>
            <person name="Salamov A.A."/>
            <person name="Savidor A."/>
            <person name="Scheuring C.F."/>
            <person name="Smith B.M."/>
            <person name="Sobral B.W."/>
            <person name="Terry A."/>
            <person name="Torto-Alalibo T.A."/>
            <person name="Win J."/>
            <person name="Xu Z."/>
            <person name="Zhang H."/>
            <person name="Grigoriev I.V."/>
            <person name="Rokhsar D.S."/>
            <person name="Boore J.L."/>
        </authorList>
    </citation>
    <scope>NUCLEOTIDE SEQUENCE [LARGE SCALE GENOMIC DNA]</scope>
    <source>
        <strain evidence="3 4">P6497</strain>
    </source>
</reference>
<sequence>MTAGDKYNVEVEDHGGWAKEYHAAQRQERESHRWTNLLKPSVIGALLAVAGRIVVWPLALLVVFTSTSYLSHGNVLILVDDSIYAFTEQDPTMAGGCTGCLGLNKVCLIKYSIFAQDALIGATTFKSFAGRSPDLSLYDFSTLSAEALELGEKLDAKGVYCQSGVNEWGSMTAGIAGSAQDILDVVNTLNLNIAPQFQRELEIAVAGKALCESGWNIYTITRLFLYPTVKGSINFASIPGIDFNIFPDYTECRPDVTIDDNLVGSKLALATNGEDLLAVFPDLLKLFPYNFESSIPPVPRAAPAGTTKYGFTSVLQPLFKGYYGGCRVRAVNTTGVYIEDTCDVSKRWSSYGLMIHSPDDIPMCSTGDVCIHNYFNSIWEWVNYVNEDNPTRIGMNLNTFRSRYGDTVALSILPGIVVMQMLLMGMISLYQVMSHNQSVLLTQIWAYRCQNGRMQVVYLAQITYHIVYNSDLYMLGLSTGTLSTESVMNLTCCIFTFSYSFVNLAKARSGDQQLDRHFRLTWETMQIVITSTVAAILLSVQSTPLEFITAQNGEILRKTSARGAKYCGLNDSCVVYKTNLIIFILIFSVGLGIVAALSSLIVKRLSPKVKSAVMSARMSLTGQGSFKHSRSSRTSVPDPNGAPPTIEGIIKKKSVNDGLTSFERNCIGGPFRKLFRDCDDMAYVMYKGKRCTTVEALLLTGYLYYGEHVYQASSVMMLLLGRMLPKKMLRTFNLLLLRWHVDKQTGALTQVLSCPWYAASQENHSLSGASPVP</sequence>
<evidence type="ECO:0000313" key="4">
    <source>
        <dbReference type="Proteomes" id="UP000002640"/>
    </source>
</evidence>
<feature type="transmembrane region" description="Helical" evidence="2">
    <location>
        <begin position="42"/>
        <end position="64"/>
    </location>
</feature>
<feature type="compositionally biased region" description="Polar residues" evidence="1">
    <location>
        <begin position="623"/>
        <end position="637"/>
    </location>
</feature>
<feature type="transmembrane region" description="Helical" evidence="2">
    <location>
        <begin position="517"/>
        <end position="538"/>
    </location>
</feature>
<proteinExistence type="predicted"/>
<keyword evidence="2" id="KW-0472">Membrane</keyword>
<protein>
    <submittedName>
        <fullName evidence="3">Uncharacterized protein</fullName>
    </submittedName>
</protein>
<dbReference type="STRING" id="1094619.G4ZR98"/>
<feature type="transmembrane region" description="Helical" evidence="2">
    <location>
        <begin position="487"/>
        <end position="505"/>
    </location>
</feature>
<dbReference type="AlphaFoldDB" id="G4ZR98"/>
<evidence type="ECO:0000313" key="3">
    <source>
        <dbReference type="EMBL" id="EGZ13783.1"/>
    </source>
</evidence>
<evidence type="ECO:0000256" key="1">
    <source>
        <dbReference type="SAM" id="MobiDB-lite"/>
    </source>
</evidence>
<organism evidence="3 4">
    <name type="scientific">Phytophthora sojae (strain P6497)</name>
    <name type="common">Soybean stem and root rot agent</name>
    <name type="synonym">Phytophthora megasperma f. sp. glycines</name>
    <dbReference type="NCBI Taxonomy" id="1094619"/>
    <lineage>
        <taxon>Eukaryota</taxon>
        <taxon>Sar</taxon>
        <taxon>Stramenopiles</taxon>
        <taxon>Oomycota</taxon>
        <taxon>Peronosporomycetes</taxon>
        <taxon>Peronosporales</taxon>
        <taxon>Peronosporaceae</taxon>
        <taxon>Phytophthora</taxon>
    </lineage>
</organism>
<dbReference type="KEGG" id="psoj:PHYSODRAFT_511111"/>
<evidence type="ECO:0000256" key="2">
    <source>
        <dbReference type="SAM" id="Phobius"/>
    </source>
</evidence>
<dbReference type="Proteomes" id="UP000002640">
    <property type="component" value="Unassembled WGS sequence"/>
</dbReference>
<keyword evidence="2" id="KW-1133">Transmembrane helix</keyword>
<dbReference type="InParanoid" id="G4ZR98"/>
<name>G4ZR98_PHYSP</name>
<dbReference type="RefSeq" id="XP_009531212.1">
    <property type="nucleotide sequence ID" value="XM_009532917.1"/>
</dbReference>
<feature type="transmembrane region" description="Helical" evidence="2">
    <location>
        <begin position="580"/>
        <end position="602"/>
    </location>
</feature>
<dbReference type="OMA" id="FNIFPDY"/>
<keyword evidence="4" id="KW-1185">Reference proteome</keyword>
<feature type="transmembrane region" description="Helical" evidence="2">
    <location>
        <begin position="408"/>
        <end position="430"/>
    </location>
</feature>